<reference evidence="4" key="1">
    <citation type="submission" date="2018-05" db="EMBL/GenBank/DDBJ databases">
        <authorList>
            <person name="Lanie J.A."/>
            <person name="Ng W.-L."/>
            <person name="Kazmierczak K.M."/>
            <person name="Andrzejewski T.M."/>
            <person name="Davidsen T.M."/>
            <person name="Wayne K.J."/>
            <person name="Tettelin H."/>
            <person name="Glass J.I."/>
            <person name="Rusch D."/>
            <person name="Podicherti R."/>
            <person name="Tsui H.-C.T."/>
            <person name="Winkler M.E."/>
        </authorList>
    </citation>
    <scope>NUCLEOTIDE SEQUENCE</scope>
</reference>
<feature type="domain" description="TRNA-binding" evidence="3">
    <location>
        <begin position="8"/>
        <end position="112"/>
    </location>
</feature>
<keyword evidence="1" id="KW-0820">tRNA-binding</keyword>
<proteinExistence type="predicted"/>
<name>A0A381TVK4_9ZZZZ</name>
<dbReference type="InterPro" id="IPR008231">
    <property type="entry name" value="CsaA"/>
</dbReference>
<evidence type="ECO:0000256" key="1">
    <source>
        <dbReference type="ARBA" id="ARBA00022555"/>
    </source>
</evidence>
<dbReference type="PROSITE" id="PS50886">
    <property type="entry name" value="TRBD"/>
    <property type="match status" value="1"/>
</dbReference>
<dbReference type="NCBIfam" id="NF007494">
    <property type="entry name" value="PRK10089.1-3"/>
    <property type="match status" value="1"/>
</dbReference>
<dbReference type="GO" id="GO:0000049">
    <property type="term" value="F:tRNA binding"/>
    <property type="evidence" value="ECO:0007669"/>
    <property type="project" value="UniProtKB-KW"/>
</dbReference>
<dbReference type="FunFam" id="2.40.50.140:FF:000165">
    <property type="entry name" value="Chaperone CsaA"/>
    <property type="match status" value="1"/>
</dbReference>
<dbReference type="InterPro" id="IPR012340">
    <property type="entry name" value="NA-bd_OB-fold"/>
</dbReference>
<dbReference type="SUPFAM" id="SSF50249">
    <property type="entry name" value="Nucleic acid-binding proteins"/>
    <property type="match status" value="1"/>
</dbReference>
<dbReference type="NCBIfam" id="NF007495">
    <property type="entry name" value="PRK10089.1-4"/>
    <property type="match status" value="1"/>
</dbReference>
<dbReference type="Gene3D" id="2.40.50.140">
    <property type="entry name" value="Nucleic acid-binding proteins"/>
    <property type="match status" value="1"/>
</dbReference>
<accession>A0A381TVK4</accession>
<evidence type="ECO:0000313" key="4">
    <source>
        <dbReference type="EMBL" id="SVA20075.1"/>
    </source>
</evidence>
<keyword evidence="2" id="KW-0694">RNA-binding</keyword>
<sequence>MTDLSYSDFLKVDIRVGTILRAEENNNLKKPSIILEIDFGKQIGIKKSSAQLKSNYEVQDLIHKQVAAVINFPTKQIGKVISEVLVLGFPDSQNEPILVSPDYKIENGGRLY</sequence>
<evidence type="ECO:0000256" key="2">
    <source>
        <dbReference type="ARBA" id="ARBA00022884"/>
    </source>
</evidence>
<gene>
    <name evidence="4" type="ORF">METZ01_LOCUS72929</name>
</gene>
<dbReference type="InterPro" id="IPR002547">
    <property type="entry name" value="tRNA-bd_dom"/>
</dbReference>
<dbReference type="CDD" id="cd02798">
    <property type="entry name" value="tRNA_bind_CsaA"/>
    <property type="match status" value="1"/>
</dbReference>
<dbReference type="EMBL" id="UINC01005246">
    <property type="protein sequence ID" value="SVA20075.1"/>
    <property type="molecule type" value="Genomic_DNA"/>
</dbReference>
<organism evidence="4">
    <name type="scientific">marine metagenome</name>
    <dbReference type="NCBI Taxonomy" id="408172"/>
    <lineage>
        <taxon>unclassified sequences</taxon>
        <taxon>metagenomes</taxon>
        <taxon>ecological metagenomes</taxon>
    </lineage>
</organism>
<protein>
    <recommendedName>
        <fullName evidence="3">tRNA-binding domain-containing protein</fullName>
    </recommendedName>
</protein>
<evidence type="ECO:0000259" key="3">
    <source>
        <dbReference type="PROSITE" id="PS50886"/>
    </source>
</evidence>
<dbReference type="Pfam" id="PF01588">
    <property type="entry name" value="tRNA_bind"/>
    <property type="match status" value="1"/>
</dbReference>
<dbReference type="AlphaFoldDB" id="A0A381TVK4"/>
<dbReference type="NCBIfam" id="TIGR02222">
    <property type="entry name" value="chap_CsaA"/>
    <property type="match status" value="1"/>
</dbReference>